<dbReference type="GO" id="GO:0015628">
    <property type="term" value="P:protein secretion by the type II secretion system"/>
    <property type="evidence" value="ECO:0007669"/>
    <property type="project" value="InterPro"/>
</dbReference>
<evidence type="ECO:0000256" key="4">
    <source>
        <dbReference type="ARBA" id="ARBA00022452"/>
    </source>
</evidence>
<dbReference type="InterPro" id="IPR013356">
    <property type="entry name" value="T2SS_GspD"/>
</dbReference>
<feature type="domain" description="GspD-like N0" evidence="14">
    <location>
        <begin position="18"/>
        <end position="87"/>
    </location>
</feature>
<evidence type="ECO:0000256" key="5">
    <source>
        <dbReference type="ARBA" id="ARBA00022692"/>
    </source>
</evidence>
<dbReference type="EMBL" id="JAAMOW010000011">
    <property type="protein sequence ID" value="NGY06802.1"/>
    <property type="molecule type" value="Genomic_DNA"/>
</dbReference>
<keyword evidence="4" id="KW-1134">Transmembrane beta strand</keyword>
<dbReference type="InterPro" id="IPR038591">
    <property type="entry name" value="NolW-like_sf"/>
</dbReference>
<feature type="region of interest" description="Disordered" evidence="11">
    <location>
        <begin position="619"/>
        <end position="709"/>
    </location>
</feature>
<feature type="domain" description="NolW-like" evidence="13">
    <location>
        <begin position="179"/>
        <end position="243"/>
    </location>
</feature>
<dbReference type="NCBIfam" id="TIGR02517">
    <property type="entry name" value="type_II_gspD"/>
    <property type="match status" value="1"/>
</dbReference>
<dbReference type="PANTHER" id="PTHR30332">
    <property type="entry name" value="PROBABLE GENERAL SECRETION PATHWAY PROTEIN D"/>
    <property type="match status" value="1"/>
</dbReference>
<evidence type="ECO:0000256" key="1">
    <source>
        <dbReference type="ARBA" id="ARBA00004442"/>
    </source>
</evidence>
<reference evidence="15 16" key="1">
    <citation type="journal article" date="2014" name="Int. J. Syst. Evol. Microbiol.">
        <title>Solimonas terrae sp. nov., isolated from soil.</title>
        <authorList>
            <person name="Kim S.J."/>
            <person name="Moon J.Y."/>
            <person name="Weon H.Y."/>
            <person name="Ahn J.H."/>
            <person name="Chen W.M."/>
            <person name="Kwon S.W."/>
        </authorList>
    </citation>
    <scope>NUCLEOTIDE SEQUENCE [LARGE SCALE GENOMIC DNA]</scope>
    <source>
        <strain evidence="15 16">KIS83-12</strain>
    </source>
</reference>
<evidence type="ECO:0000256" key="3">
    <source>
        <dbReference type="ARBA" id="ARBA00022448"/>
    </source>
</evidence>
<organism evidence="15 16">
    <name type="scientific">Solimonas terrae</name>
    <dbReference type="NCBI Taxonomy" id="1396819"/>
    <lineage>
        <taxon>Bacteria</taxon>
        <taxon>Pseudomonadati</taxon>
        <taxon>Pseudomonadota</taxon>
        <taxon>Gammaproteobacteria</taxon>
        <taxon>Nevskiales</taxon>
        <taxon>Nevskiaceae</taxon>
        <taxon>Solimonas</taxon>
    </lineage>
</organism>
<keyword evidence="5" id="KW-0812">Transmembrane</keyword>
<name>A0A6M2BVY0_9GAMM</name>
<dbReference type="Proteomes" id="UP000472676">
    <property type="component" value="Unassembled WGS sequence"/>
</dbReference>
<evidence type="ECO:0000256" key="6">
    <source>
        <dbReference type="ARBA" id="ARBA00022729"/>
    </source>
</evidence>
<gene>
    <name evidence="15" type="primary">gspD</name>
    <name evidence="15" type="ORF">G7Y85_18670</name>
</gene>
<comment type="similarity">
    <text evidence="2">Belongs to the bacterial secretin family. GSP D subfamily.</text>
</comment>
<keyword evidence="8" id="KW-0472">Membrane</keyword>
<dbReference type="Pfam" id="PF00263">
    <property type="entry name" value="Secretin"/>
    <property type="match status" value="1"/>
</dbReference>
<keyword evidence="6" id="KW-0732">Signal</keyword>
<keyword evidence="3 10" id="KW-0813">Transport</keyword>
<evidence type="ECO:0000256" key="7">
    <source>
        <dbReference type="ARBA" id="ARBA00022927"/>
    </source>
</evidence>
<feature type="region of interest" description="Disordered" evidence="11">
    <location>
        <begin position="282"/>
        <end position="304"/>
    </location>
</feature>
<dbReference type="InterPro" id="IPR001775">
    <property type="entry name" value="GspD/PilQ"/>
</dbReference>
<evidence type="ECO:0000256" key="2">
    <source>
        <dbReference type="ARBA" id="ARBA00006980"/>
    </source>
</evidence>
<evidence type="ECO:0000259" key="13">
    <source>
        <dbReference type="Pfam" id="PF03958"/>
    </source>
</evidence>
<keyword evidence="9" id="KW-0998">Cell outer membrane</keyword>
<dbReference type="Pfam" id="PF03958">
    <property type="entry name" value="Secretin_N"/>
    <property type="match status" value="3"/>
</dbReference>
<evidence type="ECO:0000256" key="10">
    <source>
        <dbReference type="RuleBase" id="RU004004"/>
    </source>
</evidence>
<comment type="caution">
    <text evidence="15">The sequence shown here is derived from an EMBL/GenBank/DDBJ whole genome shotgun (WGS) entry which is preliminary data.</text>
</comment>
<keyword evidence="7" id="KW-0653">Protein transport</keyword>
<dbReference type="InterPro" id="IPR005644">
    <property type="entry name" value="NolW-like"/>
</dbReference>
<feature type="domain" description="NolW-like" evidence="13">
    <location>
        <begin position="251"/>
        <end position="340"/>
    </location>
</feature>
<evidence type="ECO:0000256" key="8">
    <source>
        <dbReference type="ARBA" id="ARBA00023136"/>
    </source>
</evidence>
<dbReference type="InterPro" id="IPR050810">
    <property type="entry name" value="Bact_Secretion_Sys_Channel"/>
</dbReference>
<comment type="subcellular location">
    <subcellularLocation>
        <location evidence="1 10">Cell outer membrane</location>
    </subcellularLocation>
</comment>
<feature type="domain" description="NolW-like" evidence="13">
    <location>
        <begin position="114"/>
        <end position="174"/>
    </location>
</feature>
<evidence type="ECO:0000256" key="11">
    <source>
        <dbReference type="SAM" id="MobiDB-lite"/>
    </source>
</evidence>
<keyword evidence="16" id="KW-1185">Reference proteome</keyword>
<protein>
    <submittedName>
        <fullName evidence="15">Type II secretion system secretin GspD</fullName>
    </submittedName>
</protein>
<dbReference type="InterPro" id="IPR004846">
    <property type="entry name" value="T2SS/T3SS_dom"/>
</dbReference>
<evidence type="ECO:0000259" key="14">
    <source>
        <dbReference type="Pfam" id="PF21305"/>
    </source>
</evidence>
<dbReference type="GO" id="GO:0015627">
    <property type="term" value="C:type II protein secretion system complex"/>
    <property type="evidence" value="ECO:0007669"/>
    <property type="project" value="InterPro"/>
</dbReference>
<evidence type="ECO:0000259" key="12">
    <source>
        <dbReference type="Pfam" id="PF00263"/>
    </source>
</evidence>
<sequence length="709" mass="73942">MATLAWLSAAPARADITLNLKDADINTLIATVSDVTGKNFIVDNRVKGKVTVISASPMSSDSLYATFLAVLEVNGFAAVPSGEAIKIIPDANVKWEGGAYSSDGSRLARDEVVTHVYQLQNVSAAQLVPILRPLMPQWAHLAAYQANNTLIIADRAANVRRLGNLIAQMDQAGDRDIENVHLQYASASEVVRVLTTMAQQDKQADPTSKPASVIADERSNSILISGDKADRERLLAVVRQLDVKLPDGGATQVVYLRYATAENLAPILEGYAQNVKQSQSGGVGGAAAAPVTSSSSSSGGSGDTRVLADKDTNALIITATPKVMRQIRDVIAQLDIQRAQVLVEGIIAEVSANKQKDVGVNWTVFNPNSIAAAGILSDSVTTALTNYASTGQTSSALSALGQGINIAGGGQHGSTIFGVLLQALRGDGNTNILSTPSLVTLDNEEAKFSVGQEVPFLSGSYSNSGTTSSSGVVNPFQTIDRKDVGTTLSVTPQISGEGNTVKLKLNLEISGIASGAAGSSNLITNKRTLSNVVGMESGQILVIGGLIDDQIQTQKTAIPLLGDIPLLGGLFRSTSVKKSKQNLMLFIRPTILRRAEDIDYYSRKKYAVVQQSLIDAANATGGKGNPLLQPYDQILNDTPPKALPGTAPTSPTVPPVNADPGAIAPTAARPGDEPPAEPPLKSPAGQADTPSDTPAEAPATAPTEAPQSN</sequence>
<feature type="domain" description="Type II/III secretion system secretin-like" evidence="12">
    <location>
        <begin position="423"/>
        <end position="593"/>
    </location>
</feature>
<proteinExistence type="inferred from homology"/>
<accession>A0A6M2BVY0</accession>
<dbReference type="Pfam" id="PF21305">
    <property type="entry name" value="type_II_gspD_N0"/>
    <property type="match status" value="1"/>
</dbReference>
<dbReference type="PRINTS" id="PR00811">
    <property type="entry name" value="BCTERIALGSPD"/>
</dbReference>
<feature type="compositionally biased region" description="Low complexity" evidence="11">
    <location>
        <begin position="286"/>
        <end position="298"/>
    </location>
</feature>
<feature type="compositionally biased region" description="Low complexity" evidence="11">
    <location>
        <begin position="687"/>
        <end position="709"/>
    </location>
</feature>
<dbReference type="GO" id="GO:0009279">
    <property type="term" value="C:cell outer membrane"/>
    <property type="evidence" value="ECO:0007669"/>
    <property type="project" value="UniProtKB-SubCell"/>
</dbReference>
<evidence type="ECO:0000313" key="16">
    <source>
        <dbReference type="Proteomes" id="UP000472676"/>
    </source>
</evidence>
<dbReference type="Gene3D" id="3.30.1370.120">
    <property type="match status" value="3"/>
</dbReference>
<dbReference type="InterPro" id="IPR049371">
    <property type="entry name" value="GspD-like_N0"/>
</dbReference>
<evidence type="ECO:0000313" key="15">
    <source>
        <dbReference type="EMBL" id="NGY06802.1"/>
    </source>
</evidence>
<dbReference type="PANTHER" id="PTHR30332:SF24">
    <property type="entry name" value="SECRETIN GSPD-RELATED"/>
    <property type="match status" value="1"/>
</dbReference>
<dbReference type="AlphaFoldDB" id="A0A6M2BVY0"/>
<evidence type="ECO:0000256" key="9">
    <source>
        <dbReference type="ARBA" id="ARBA00023237"/>
    </source>
</evidence>